<dbReference type="PRINTS" id="PR00081">
    <property type="entry name" value="GDHRDH"/>
</dbReference>
<reference evidence="3" key="1">
    <citation type="submission" date="2022-08" db="EMBL/GenBank/DDBJ databases">
        <authorList>
            <person name="Deng Y."/>
            <person name="Han X.-F."/>
            <person name="Zhang Y.-Q."/>
        </authorList>
    </citation>
    <scope>NUCLEOTIDE SEQUENCE</scope>
    <source>
        <strain evidence="3">CPCC 203407</strain>
    </source>
</reference>
<dbReference type="PROSITE" id="PS00061">
    <property type="entry name" value="ADH_SHORT"/>
    <property type="match status" value="1"/>
</dbReference>
<dbReference type="InterPro" id="IPR036291">
    <property type="entry name" value="NAD(P)-bd_dom_sf"/>
</dbReference>
<dbReference type="GO" id="GO:0016491">
    <property type="term" value="F:oxidoreductase activity"/>
    <property type="evidence" value="ECO:0007669"/>
    <property type="project" value="UniProtKB-KW"/>
</dbReference>
<proteinExistence type="inferred from homology"/>
<dbReference type="FunFam" id="3.40.50.720:FF:000084">
    <property type="entry name" value="Short-chain dehydrogenase reductase"/>
    <property type="match status" value="1"/>
</dbReference>
<dbReference type="InterPro" id="IPR020904">
    <property type="entry name" value="Sc_DH/Rdtase_CS"/>
</dbReference>
<sequence length="253" mass="25759">MSRAVVVGGASGIGFATAQALHDDGFDVTIADVNLEAAQAAATKIGGDTSAITMDVTNEESVAAGFAGITDLAAVVSCPGLTFVGALTELSFTAWQKTVDVCLTGTFLVLKHAGLAIAEGGSITVISSLNARQPGTGMGAYCASKAGATMLVEVAALEQGVRGVRVNAIQPGRVETPMTAGSEMVPGLLEQFNDNTPLGRSGQPKEIADVAAFLASDKATWITGATFDINGGAHLQKYPDMLELTRPFASQPA</sequence>
<gene>
    <name evidence="3" type="ORF">N1028_15790</name>
</gene>
<dbReference type="InterPro" id="IPR002347">
    <property type="entry name" value="SDR_fam"/>
</dbReference>
<dbReference type="Proteomes" id="UP001165587">
    <property type="component" value="Unassembled WGS sequence"/>
</dbReference>
<dbReference type="SUPFAM" id="SSF51735">
    <property type="entry name" value="NAD(P)-binding Rossmann-fold domains"/>
    <property type="match status" value="1"/>
</dbReference>
<evidence type="ECO:0000313" key="4">
    <source>
        <dbReference type="Proteomes" id="UP001165587"/>
    </source>
</evidence>
<dbReference type="Gene3D" id="3.40.50.720">
    <property type="entry name" value="NAD(P)-binding Rossmann-like Domain"/>
    <property type="match status" value="1"/>
</dbReference>
<keyword evidence="2" id="KW-0560">Oxidoreductase</keyword>
<comment type="similarity">
    <text evidence="1">Belongs to the short-chain dehydrogenases/reductases (SDR) family.</text>
</comment>
<evidence type="ECO:0000313" key="3">
    <source>
        <dbReference type="EMBL" id="MCS5727357.1"/>
    </source>
</evidence>
<comment type="caution">
    <text evidence="3">The sequence shown here is derived from an EMBL/GenBank/DDBJ whole genome shotgun (WGS) entry which is preliminary data.</text>
</comment>
<dbReference type="CDD" id="cd05233">
    <property type="entry name" value="SDR_c"/>
    <property type="match status" value="1"/>
</dbReference>
<dbReference type="AlphaFoldDB" id="A0AA42BUW9"/>
<evidence type="ECO:0000256" key="1">
    <source>
        <dbReference type="ARBA" id="ARBA00006484"/>
    </source>
</evidence>
<name>A0AA42BUW9_9MICO</name>
<keyword evidence="4" id="KW-1185">Reference proteome</keyword>
<dbReference type="PANTHER" id="PTHR24321:SF8">
    <property type="entry name" value="ESTRADIOL 17-BETA-DEHYDROGENASE 8-RELATED"/>
    <property type="match status" value="1"/>
</dbReference>
<dbReference type="PANTHER" id="PTHR24321">
    <property type="entry name" value="DEHYDROGENASES, SHORT CHAIN"/>
    <property type="match status" value="1"/>
</dbReference>
<protein>
    <submittedName>
        <fullName evidence="3">SDR family oxidoreductase</fullName>
    </submittedName>
</protein>
<evidence type="ECO:0000256" key="2">
    <source>
        <dbReference type="ARBA" id="ARBA00023002"/>
    </source>
</evidence>
<dbReference type="EMBL" id="JANLCK010000010">
    <property type="protein sequence ID" value="MCS5727357.1"/>
    <property type="molecule type" value="Genomic_DNA"/>
</dbReference>
<organism evidence="3 4">
    <name type="scientific">Herbiconiux oxytropis</name>
    <dbReference type="NCBI Taxonomy" id="2970915"/>
    <lineage>
        <taxon>Bacteria</taxon>
        <taxon>Bacillati</taxon>
        <taxon>Actinomycetota</taxon>
        <taxon>Actinomycetes</taxon>
        <taxon>Micrococcales</taxon>
        <taxon>Microbacteriaceae</taxon>
        <taxon>Herbiconiux</taxon>
    </lineage>
</organism>
<dbReference type="Pfam" id="PF13561">
    <property type="entry name" value="adh_short_C2"/>
    <property type="match status" value="1"/>
</dbReference>
<accession>A0AA42BUW9</accession>
<dbReference type="RefSeq" id="WP_259530348.1">
    <property type="nucleotide sequence ID" value="NZ_JANLCK010000010.1"/>
</dbReference>